<dbReference type="FunFam" id="3.30.300.20:FF:000004">
    <property type="entry name" value="GTPase Der"/>
    <property type="match status" value="1"/>
</dbReference>
<dbReference type="SUPFAM" id="SSF52540">
    <property type="entry name" value="P-loop containing nucleoside triphosphate hydrolases"/>
    <property type="match status" value="2"/>
</dbReference>
<dbReference type="PRINTS" id="PR00326">
    <property type="entry name" value="GTP1OBG"/>
</dbReference>
<dbReference type="GO" id="GO:0005525">
    <property type="term" value="F:GTP binding"/>
    <property type="evidence" value="ECO:0007669"/>
    <property type="project" value="UniProtKB-KW"/>
</dbReference>
<protein>
    <recommendedName>
        <fullName evidence="2">GTPase Der</fullName>
    </recommendedName>
    <alternativeName>
        <fullName evidence="7">GTP-binding protein EngA</fullName>
    </alternativeName>
</protein>
<dbReference type="InterPro" id="IPR031166">
    <property type="entry name" value="G_ENGA"/>
</dbReference>
<dbReference type="InterPro" id="IPR015946">
    <property type="entry name" value="KH_dom-like_a/b"/>
</dbReference>
<dbReference type="Pfam" id="PF01926">
    <property type="entry name" value="MMR_HSR1"/>
    <property type="match status" value="2"/>
</dbReference>
<evidence type="ECO:0000256" key="4">
    <source>
        <dbReference type="ARBA" id="ARBA00022737"/>
    </source>
</evidence>
<dbReference type="AlphaFoldDB" id="A0A381WWE2"/>
<feature type="domain" description="EngA-type G" evidence="8">
    <location>
        <begin position="179"/>
        <end position="354"/>
    </location>
</feature>
<dbReference type="Gene3D" id="3.30.300.20">
    <property type="match status" value="1"/>
</dbReference>
<proteinExistence type="inferred from homology"/>
<dbReference type="NCBIfam" id="TIGR00231">
    <property type="entry name" value="small_GTP"/>
    <property type="match status" value="2"/>
</dbReference>
<evidence type="ECO:0000256" key="1">
    <source>
        <dbReference type="ARBA" id="ARBA00008279"/>
    </source>
</evidence>
<dbReference type="Gene3D" id="3.40.50.300">
    <property type="entry name" value="P-loop containing nucleotide triphosphate hydrolases"/>
    <property type="match status" value="2"/>
</dbReference>
<keyword evidence="4" id="KW-0677">Repeat</keyword>
<gene>
    <name evidence="9" type="ORF">METZ01_LOCUS109604</name>
</gene>
<dbReference type="InterPro" id="IPR006073">
    <property type="entry name" value="GTP-bd"/>
</dbReference>
<dbReference type="Pfam" id="PF14714">
    <property type="entry name" value="KH_dom-like"/>
    <property type="match status" value="1"/>
</dbReference>
<dbReference type="GO" id="GO:0042254">
    <property type="term" value="P:ribosome biogenesis"/>
    <property type="evidence" value="ECO:0007669"/>
    <property type="project" value="UniProtKB-KW"/>
</dbReference>
<dbReference type="CDD" id="cd01894">
    <property type="entry name" value="EngA1"/>
    <property type="match status" value="1"/>
</dbReference>
<dbReference type="PANTHER" id="PTHR43834">
    <property type="entry name" value="GTPASE DER"/>
    <property type="match status" value="1"/>
</dbReference>
<evidence type="ECO:0000256" key="2">
    <source>
        <dbReference type="ARBA" id="ARBA00020953"/>
    </source>
</evidence>
<dbReference type="CDD" id="cd01895">
    <property type="entry name" value="EngA2"/>
    <property type="match status" value="1"/>
</dbReference>
<dbReference type="HAMAP" id="MF_00195">
    <property type="entry name" value="GTPase_Der"/>
    <property type="match status" value="1"/>
</dbReference>
<dbReference type="EMBL" id="UINC01013086">
    <property type="protein sequence ID" value="SVA56750.1"/>
    <property type="molecule type" value="Genomic_DNA"/>
</dbReference>
<evidence type="ECO:0000259" key="8">
    <source>
        <dbReference type="PROSITE" id="PS51712"/>
    </source>
</evidence>
<evidence type="ECO:0000256" key="6">
    <source>
        <dbReference type="ARBA" id="ARBA00023134"/>
    </source>
</evidence>
<evidence type="ECO:0000256" key="5">
    <source>
        <dbReference type="ARBA" id="ARBA00022741"/>
    </source>
</evidence>
<evidence type="ECO:0000256" key="3">
    <source>
        <dbReference type="ARBA" id="ARBA00022517"/>
    </source>
</evidence>
<keyword evidence="5" id="KW-0547">Nucleotide-binding</keyword>
<dbReference type="GO" id="GO:0043022">
    <property type="term" value="F:ribosome binding"/>
    <property type="evidence" value="ECO:0007669"/>
    <property type="project" value="TreeGrafter"/>
</dbReference>
<dbReference type="FunFam" id="3.40.50.300:FF:000040">
    <property type="entry name" value="GTPase Der"/>
    <property type="match status" value="1"/>
</dbReference>
<keyword evidence="3" id="KW-0690">Ribosome biogenesis</keyword>
<evidence type="ECO:0000313" key="9">
    <source>
        <dbReference type="EMBL" id="SVA56750.1"/>
    </source>
</evidence>
<dbReference type="InterPro" id="IPR027417">
    <property type="entry name" value="P-loop_NTPase"/>
</dbReference>
<dbReference type="PROSITE" id="PS51712">
    <property type="entry name" value="G_ENGA"/>
    <property type="match status" value="2"/>
</dbReference>
<reference evidence="9" key="1">
    <citation type="submission" date="2018-05" db="EMBL/GenBank/DDBJ databases">
        <authorList>
            <person name="Lanie J.A."/>
            <person name="Ng W.-L."/>
            <person name="Kazmierczak K.M."/>
            <person name="Andrzejewski T.M."/>
            <person name="Davidsen T.M."/>
            <person name="Wayne K.J."/>
            <person name="Tettelin H."/>
            <person name="Glass J.I."/>
            <person name="Rusch D."/>
            <person name="Podicherti R."/>
            <person name="Tsui H.-C.T."/>
            <person name="Winkler M.E."/>
        </authorList>
    </citation>
    <scope>NUCLEOTIDE SEQUENCE</scope>
</reference>
<sequence>VANPIIAIVGRPNVGKSTFFNRVLKQRKAIVDAIEGITRDRIYGEMEWAGHHLTFIDTGGYIPEDLDIFNSAVRQQAQAAVAEADLILLMVDGREDPTASDKTLAQFVRESGKKVILVVNKCDSLESDQQINGYYELAIDPIQPVSALTGRLSGDLLDMILEILNLKDVKPTVAVKEGMQLAIVGMPNVGKSSLTNALLQKEQTIVTPIAGTTRDSIDSLLKYYGKTITLVDTAGLRKRSKINESIEFYSTIRTQRAIEHCDVSLVLIDAEKGFSKQDKSIMDYVIKKGKGLVIIVNKWDLVEKETHTMKDFTDEIAYQFRSLAHYPILYISALTKQRVSKVLGIAQSVYETRQKKVATAKLNQFLKKVIAQQSPPATHGKVINMKYMTQVHTGPHLFVIFTNYPKLIPMSYRRFIENQLRENFDLFGVPVRVSFRRK</sequence>
<feature type="domain" description="EngA-type G" evidence="8">
    <location>
        <begin position="4"/>
        <end position="168"/>
    </location>
</feature>
<feature type="non-terminal residue" evidence="9">
    <location>
        <position position="1"/>
    </location>
</feature>
<organism evidence="9">
    <name type="scientific">marine metagenome</name>
    <dbReference type="NCBI Taxonomy" id="408172"/>
    <lineage>
        <taxon>unclassified sequences</taxon>
        <taxon>metagenomes</taxon>
        <taxon>ecological metagenomes</taxon>
    </lineage>
</organism>
<keyword evidence="6" id="KW-0342">GTP-binding</keyword>
<comment type="similarity">
    <text evidence="1">Belongs to the TRAFAC class TrmE-Era-EngA-EngB-Septin-like GTPase superfamily. EngA (Der) GTPase family.</text>
</comment>
<dbReference type="PIRSF" id="PIRSF006485">
    <property type="entry name" value="GTP-binding_EngA"/>
    <property type="match status" value="1"/>
</dbReference>
<dbReference type="NCBIfam" id="TIGR03594">
    <property type="entry name" value="GTPase_EngA"/>
    <property type="match status" value="1"/>
</dbReference>
<dbReference type="PANTHER" id="PTHR43834:SF6">
    <property type="entry name" value="GTPASE DER"/>
    <property type="match status" value="1"/>
</dbReference>
<dbReference type="InterPro" id="IPR005225">
    <property type="entry name" value="Small_GTP-bd"/>
</dbReference>
<name>A0A381WWE2_9ZZZZ</name>
<dbReference type="InterPro" id="IPR032859">
    <property type="entry name" value="KH_dom-like"/>
</dbReference>
<accession>A0A381WWE2</accession>
<dbReference type="InterPro" id="IPR016484">
    <property type="entry name" value="GTPase_Der"/>
</dbReference>
<evidence type="ECO:0000256" key="7">
    <source>
        <dbReference type="ARBA" id="ARBA00032345"/>
    </source>
</evidence>